<feature type="region of interest" description="Disordered" evidence="1">
    <location>
        <begin position="41"/>
        <end position="64"/>
    </location>
</feature>
<proteinExistence type="predicted"/>
<dbReference type="HOGENOM" id="CLU_2871674_0_0_1"/>
<evidence type="ECO:0000256" key="1">
    <source>
        <dbReference type="SAM" id="MobiDB-lite"/>
    </source>
</evidence>
<name>A2ZLE9_ORYSI</name>
<dbReference type="Gramene" id="BGIOSGA037547-TA">
    <property type="protein sequence ID" value="BGIOSGA037547-PA"/>
    <property type="gene ID" value="BGIOSGA037547"/>
</dbReference>
<evidence type="ECO:0000313" key="3">
    <source>
        <dbReference type="Proteomes" id="UP000007015"/>
    </source>
</evidence>
<protein>
    <submittedName>
        <fullName evidence="2">Uncharacterized protein</fullName>
    </submittedName>
</protein>
<keyword evidence="3" id="KW-1185">Reference proteome</keyword>
<dbReference type="PROSITE" id="PS51257">
    <property type="entry name" value="PROKAR_LIPOPROTEIN"/>
    <property type="match status" value="1"/>
</dbReference>
<dbReference type="EMBL" id="CM000137">
    <property type="protein sequence ID" value="EAY83433.1"/>
    <property type="molecule type" value="Genomic_DNA"/>
</dbReference>
<dbReference type="AlphaFoldDB" id="A2ZLE9"/>
<sequence length="64" mass="6971">MERVESRMTLAGCTSTSTATACDLNLPKQNQSHLVNHFLSPGGRSPLTPNNLDYNNLKLKETGP</sequence>
<gene>
    <name evidence="2" type="ORF">OsI_38647</name>
</gene>
<organism evidence="2 3">
    <name type="scientific">Oryza sativa subsp. indica</name>
    <name type="common">Rice</name>
    <dbReference type="NCBI Taxonomy" id="39946"/>
    <lineage>
        <taxon>Eukaryota</taxon>
        <taxon>Viridiplantae</taxon>
        <taxon>Streptophyta</taxon>
        <taxon>Embryophyta</taxon>
        <taxon>Tracheophyta</taxon>
        <taxon>Spermatophyta</taxon>
        <taxon>Magnoliopsida</taxon>
        <taxon>Liliopsida</taxon>
        <taxon>Poales</taxon>
        <taxon>Poaceae</taxon>
        <taxon>BOP clade</taxon>
        <taxon>Oryzoideae</taxon>
        <taxon>Oryzeae</taxon>
        <taxon>Oryzinae</taxon>
        <taxon>Oryza</taxon>
        <taxon>Oryza sativa</taxon>
    </lineage>
</organism>
<dbReference type="Proteomes" id="UP000007015">
    <property type="component" value="Chromosome 12"/>
</dbReference>
<accession>A2ZLE9</accession>
<evidence type="ECO:0000313" key="2">
    <source>
        <dbReference type="EMBL" id="EAY83433.1"/>
    </source>
</evidence>
<reference evidence="2 3" key="1">
    <citation type="journal article" date="2005" name="PLoS Biol.">
        <title>The genomes of Oryza sativa: a history of duplications.</title>
        <authorList>
            <person name="Yu J."/>
            <person name="Wang J."/>
            <person name="Lin W."/>
            <person name="Li S."/>
            <person name="Li H."/>
            <person name="Zhou J."/>
            <person name="Ni P."/>
            <person name="Dong W."/>
            <person name="Hu S."/>
            <person name="Zeng C."/>
            <person name="Zhang J."/>
            <person name="Zhang Y."/>
            <person name="Li R."/>
            <person name="Xu Z."/>
            <person name="Li S."/>
            <person name="Li X."/>
            <person name="Zheng H."/>
            <person name="Cong L."/>
            <person name="Lin L."/>
            <person name="Yin J."/>
            <person name="Geng J."/>
            <person name="Li G."/>
            <person name="Shi J."/>
            <person name="Liu J."/>
            <person name="Lv H."/>
            <person name="Li J."/>
            <person name="Wang J."/>
            <person name="Deng Y."/>
            <person name="Ran L."/>
            <person name="Shi X."/>
            <person name="Wang X."/>
            <person name="Wu Q."/>
            <person name="Li C."/>
            <person name="Ren X."/>
            <person name="Wang J."/>
            <person name="Wang X."/>
            <person name="Li D."/>
            <person name="Liu D."/>
            <person name="Zhang X."/>
            <person name="Ji Z."/>
            <person name="Zhao W."/>
            <person name="Sun Y."/>
            <person name="Zhang Z."/>
            <person name="Bao J."/>
            <person name="Han Y."/>
            <person name="Dong L."/>
            <person name="Ji J."/>
            <person name="Chen P."/>
            <person name="Wu S."/>
            <person name="Liu J."/>
            <person name="Xiao Y."/>
            <person name="Bu D."/>
            <person name="Tan J."/>
            <person name="Yang L."/>
            <person name="Ye C."/>
            <person name="Zhang J."/>
            <person name="Xu J."/>
            <person name="Zhou Y."/>
            <person name="Yu Y."/>
            <person name="Zhang B."/>
            <person name="Zhuang S."/>
            <person name="Wei H."/>
            <person name="Liu B."/>
            <person name="Lei M."/>
            <person name="Yu H."/>
            <person name="Li Y."/>
            <person name="Xu H."/>
            <person name="Wei S."/>
            <person name="He X."/>
            <person name="Fang L."/>
            <person name="Zhang Z."/>
            <person name="Zhang Y."/>
            <person name="Huang X."/>
            <person name="Su Z."/>
            <person name="Tong W."/>
            <person name="Li J."/>
            <person name="Tong Z."/>
            <person name="Li S."/>
            <person name="Ye J."/>
            <person name="Wang L."/>
            <person name="Fang L."/>
            <person name="Lei T."/>
            <person name="Chen C."/>
            <person name="Chen H."/>
            <person name="Xu Z."/>
            <person name="Li H."/>
            <person name="Huang H."/>
            <person name="Zhang F."/>
            <person name="Xu H."/>
            <person name="Li N."/>
            <person name="Zhao C."/>
            <person name="Li S."/>
            <person name="Dong L."/>
            <person name="Huang Y."/>
            <person name="Li L."/>
            <person name="Xi Y."/>
            <person name="Qi Q."/>
            <person name="Li W."/>
            <person name="Zhang B."/>
            <person name="Hu W."/>
            <person name="Zhang Y."/>
            <person name="Tian X."/>
            <person name="Jiao Y."/>
            <person name="Liang X."/>
            <person name="Jin J."/>
            <person name="Gao L."/>
            <person name="Zheng W."/>
            <person name="Hao B."/>
            <person name="Liu S."/>
            <person name="Wang W."/>
            <person name="Yuan L."/>
            <person name="Cao M."/>
            <person name="McDermott J."/>
            <person name="Samudrala R."/>
            <person name="Wang J."/>
            <person name="Wong G.K."/>
            <person name="Yang H."/>
        </authorList>
    </citation>
    <scope>NUCLEOTIDE SEQUENCE [LARGE SCALE GENOMIC DNA]</scope>
    <source>
        <strain evidence="3">cv. 93-11</strain>
    </source>
</reference>